<accession>T1JPI7</accession>
<evidence type="ECO:0000256" key="9">
    <source>
        <dbReference type="ARBA" id="ARBA00038022"/>
    </source>
</evidence>
<dbReference type="PROSITE" id="PS50082">
    <property type="entry name" value="WD_REPEATS_2"/>
    <property type="match status" value="1"/>
</dbReference>
<evidence type="ECO:0000256" key="2">
    <source>
        <dbReference type="ARBA" id="ARBA00004496"/>
    </source>
</evidence>
<evidence type="ECO:0000256" key="7">
    <source>
        <dbReference type="ARBA" id="ARBA00022786"/>
    </source>
</evidence>
<feature type="domain" description="DDB1- and CUL4-associated factor 12 beta-propeller" evidence="11">
    <location>
        <begin position="133"/>
        <end position="499"/>
    </location>
</feature>
<dbReference type="InterPro" id="IPR036322">
    <property type="entry name" value="WD40_repeat_dom_sf"/>
</dbReference>
<name>T1JPI7_STRMM</name>
<dbReference type="InterPro" id="IPR001680">
    <property type="entry name" value="WD40_rpt"/>
</dbReference>
<organism evidence="12 13">
    <name type="scientific">Strigamia maritima</name>
    <name type="common">European centipede</name>
    <name type="synonym">Geophilus maritimus</name>
    <dbReference type="NCBI Taxonomy" id="126957"/>
    <lineage>
        <taxon>Eukaryota</taxon>
        <taxon>Metazoa</taxon>
        <taxon>Ecdysozoa</taxon>
        <taxon>Arthropoda</taxon>
        <taxon>Myriapoda</taxon>
        <taxon>Chilopoda</taxon>
        <taxon>Pleurostigmophora</taxon>
        <taxon>Geophilomorpha</taxon>
        <taxon>Linotaeniidae</taxon>
        <taxon>Strigamia</taxon>
    </lineage>
</organism>
<dbReference type="eggNOG" id="ENOG502QR7U">
    <property type="taxonomic scope" value="Eukaryota"/>
</dbReference>
<keyword evidence="13" id="KW-1185">Reference proteome</keyword>
<evidence type="ECO:0000259" key="11">
    <source>
        <dbReference type="Pfam" id="PF23760"/>
    </source>
</evidence>
<dbReference type="InterPro" id="IPR051191">
    <property type="entry name" value="DCAF12"/>
</dbReference>
<comment type="subcellular location">
    <subcellularLocation>
        <location evidence="2">Cytoplasm</location>
    </subcellularLocation>
    <subcellularLocation>
        <location evidence="1">Nucleus</location>
    </subcellularLocation>
</comment>
<dbReference type="GO" id="GO:0080008">
    <property type="term" value="C:Cul4-RING E3 ubiquitin ligase complex"/>
    <property type="evidence" value="ECO:0007669"/>
    <property type="project" value="TreeGrafter"/>
</dbReference>
<keyword evidence="7" id="KW-0833">Ubl conjugation pathway</keyword>
<evidence type="ECO:0000256" key="4">
    <source>
        <dbReference type="ARBA" id="ARBA00022490"/>
    </source>
</evidence>
<evidence type="ECO:0000256" key="1">
    <source>
        <dbReference type="ARBA" id="ARBA00004123"/>
    </source>
</evidence>
<evidence type="ECO:0000256" key="8">
    <source>
        <dbReference type="ARBA" id="ARBA00023242"/>
    </source>
</evidence>
<dbReference type="GO" id="GO:0005634">
    <property type="term" value="C:nucleus"/>
    <property type="evidence" value="ECO:0007669"/>
    <property type="project" value="UniProtKB-SubCell"/>
</dbReference>
<comment type="pathway">
    <text evidence="3">Protein modification; protein ubiquitination.</text>
</comment>
<dbReference type="InterPro" id="IPR015943">
    <property type="entry name" value="WD40/YVTN_repeat-like_dom_sf"/>
</dbReference>
<dbReference type="PhylomeDB" id="T1JPI7"/>
<keyword evidence="8" id="KW-0539">Nucleus</keyword>
<feature type="repeat" description="WD" evidence="10">
    <location>
        <begin position="243"/>
        <end position="276"/>
    </location>
</feature>
<dbReference type="EMBL" id="JH431629">
    <property type="status" value="NOT_ANNOTATED_CDS"/>
    <property type="molecule type" value="Genomic_DNA"/>
</dbReference>
<dbReference type="PANTHER" id="PTHR19860">
    <property type="entry name" value="DDB1- AND CUL4-ASSOCIATED FACTOR 12-RELATED"/>
    <property type="match status" value="1"/>
</dbReference>
<dbReference type="SUPFAM" id="SSF50978">
    <property type="entry name" value="WD40 repeat-like"/>
    <property type="match status" value="1"/>
</dbReference>
<keyword evidence="6" id="KW-0677">Repeat</keyword>
<evidence type="ECO:0000313" key="12">
    <source>
        <dbReference type="EnsemblMetazoa" id="SMAR015764-PA"/>
    </source>
</evidence>
<dbReference type="InterPro" id="IPR056151">
    <property type="entry name" value="Beta-prop_DCAF12"/>
</dbReference>
<dbReference type="SMART" id="SM00320">
    <property type="entry name" value="WD40"/>
    <property type="match status" value="2"/>
</dbReference>
<reference evidence="13" key="1">
    <citation type="submission" date="2011-05" db="EMBL/GenBank/DDBJ databases">
        <authorList>
            <person name="Richards S.R."/>
            <person name="Qu J."/>
            <person name="Jiang H."/>
            <person name="Jhangiani S.N."/>
            <person name="Agravi P."/>
            <person name="Goodspeed R."/>
            <person name="Gross S."/>
            <person name="Mandapat C."/>
            <person name="Jackson L."/>
            <person name="Mathew T."/>
            <person name="Pu L."/>
            <person name="Thornton R."/>
            <person name="Saada N."/>
            <person name="Wilczek-Boney K.B."/>
            <person name="Lee S."/>
            <person name="Kovar C."/>
            <person name="Wu Y."/>
            <person name="Scherer S.E."/>
            <person name="Worley K.C."/>
            <person name="Muzny D.M."/>
            <person name="Gibbs R."/>
        </authorList>
    </citation>
    <scope>NUCLEOTIDE SEQUENCE</scope>
    <source>
        <strain evidence="13">Brora</strain>
    </source>
</reference>
<dbReference type="OMA" id="GGEQYGW"/>
<comment type="similarity">
    <text evidence="9">Belongs to the WD repeat DCAF12 family.</text>
</comment>
<dbReference type="Pfam" id="PF23760">
    <property type="entry name" value="Beta-prop_DCAF12"/>
    <property type="match status" value="1"/>
</dbReference>
<keyword evidence="4" id="KW-0963">Cytoplasm</keyword>
<keyword evidence="5 10" id="KW-0853">WD repeat</keyword>
<dbReference type="PANTHER" id="PTHR19860:SF16">
    <property type="entry name" value="DDB1- AND CUL4-ASSOCIATED FACTOR 12"/>
    <property type="match status" value="1"/>
</dbReference>
<dbReference type="HOGENOM" id="CLU_020124_2_0_1"/>
<evidence type="ECO:0000256" key="3">
    <source>
        <dbReference type="ARBA" id="ARBA00004906"/>
    </source>
</evidence>
<evidence type="ECO:0000256" key="10">
    <source>
        <dbReference type="PROSITE-ProRule" id="PRU00221"/>
    </source>
</evidence>
<sequence length="506" mass="56771">WYKTVFKLIFLIQNIFLSLLALTKIPRYVVVIAERRVGFPKHVIKIKSISMAQIKKLAVFGTRTKSKARRNDDSSSDCSDSNDSLIRYDCETNAQCTSNNLADFLRGRELGNQKVQPMLLDTEYGTRQLLIKSLLQETEIPLKYINKVFCSKWLTGQQIIFGTKCNKLIVLDLNTSQMVLIPSLDSSRNSIQPEIACGIHTIQMNPSRTLLATGAANPNDVAVYKLPTMDPVLNNGKLVDLTQGAHKDWVFDIAWLDDTFFVTGSRDTSLALWRVDDTQSNCHRSGIPSHYIMHPLIVRQCQKAEKVRALAFNNKCKEVVALSLNAFLHLYDVESFRQKLSWKLPNQQENVCLSMQAEVSLYAVGSKSHVTLIDTRTLYPIKNIPSENESCNVRSVSFTGNILTIGTGVGLILFYDIRADKYLGVQSTNNNNGKQETKQIILKATKGWVYQTDAFREVYNGAEYSPAIYTHCYDPSGTKLFAAGGPLPASVQGNYAGLWQGMRKSI</sequence>
<dbReference type="STRING" id="126957.T1JPI7"/>
<evidence type="ECO:0000256" key="5">
    <source>
        <dbReference type="ARBA" id="ARBA00022574"/>
    </source>
</evidence>
<dbReference type="GO" id="GO:0005737">
    <property type="term" value="C:cytoplasm"/>
    <property type="evidence" value="ECO:0007669"/>
    <property type="project" value="UniProtKB-SubCell"/>
</dbReference>
<proteinExistence type="inferred from homology"/>
<evidence type="ECO:0000313" key="13">
    <source>
        <dbReference type="Proteomes" id="UP000014500"/>
    </source>
</evidence>
<reference evidence="12" key="2">
    <citation type="submission" date="2015-02" db="UniProtKB">
        <authorList>
            <consortium name="EnsemblMetazoa"/>
        </authorList>
    </citation>
    <scope>IDENTIFICATION</scope>
</reference>
<dbReference type="EnsemblMetazoa" id="SMAR015764-RA">
    <property type="protein sequence ID" value="SMAR015764-PA"/>
    <property type="gene ID" value="SMAR015764"/>
</dbReference>
<dbReference type="AlphaFoldDB" id="T1JPI7"/>
<dbReference type="Proteomes" id="UP000014500">
    <property type="component" value="Unassembled WGS sequence"/>
</dbReference>
<dbReference type="Gene3D" id="2.130.10.10">
    <property type="entry name" value="YVTN repeat-like/Quinoprotein amine dehydrogenase"/>
    <property type="match status" value="2"/>
</dbReference>
<protein>
    <recommendedName>
        <fullName evidence="11">DDB1- and CUL4-associated factor 12 beta-propeller domain-containing protein</fullName>
    </recommendedName>
</protein>
<evidence type="ECO:0000256" key="6">
    <source>
        <dbReference type="ARBA" id="ARBA00022737"/>
    </source>
</evidence>